<name>A0A8S5L233_9VIRU</name>
<dbReference type="GO" id="GO:0000166">
    <property type="term" value="F:nucleotide binding"/>
    <property type="evidence" value="ECO:0007669"/>
    <property type="project" value="UniProtKB-KW"/>
</dbReference>
<accession>A0A8S5L233</accession>
<dbReference type="KEGG" id="vg:80398277"/>
<comment type="cofactor">
    <cofactor evidence="9">
        <name>Mg(2+)</name>
        <dbReference type="ChEBI" id="CHEBI:18420"/>
    </cofactor>
    <text evidence="9">Binds 2 Mg(2+) per subunit.</text>
</comment>
<evidence type="ECO:0000256" key="9">
    <source>
        <dbReference type="PIRSR" id="PIRSR605093-1"/>
    </source>
</evidence>
<comment type="catalytic activity">
    <reaction evidence="8">
        <text>RNA(n) + a ribonucleoside 5'-triphosphate = RNA(n+1) + diphosphate</text>
        <dbReference type="Rhea" id="RHEA:21248"/>
        <dbReference type="Rhea" id="RHEA-COMP:14527"/>
        <dbReference type="Rhea" id="RHEA-COMP:17342"/>
        <dbReference type="ChEBI" id="CHEBI:33019"/>
        <dbReference type="ChEBI" id="CHEBI:61557"/>
        <dbReference type="ChEBI" id="CHEBI:140395"/>
        <dbReference type="EC" id="2.7.7.48"/>
    </reaction>
</comment>
<evidence type="ECO:0000256" key="4">
    <source>
        <dbReference type="ARBA" id="ARBA00022695"/>
    </source>
</evidence>
<protein>
    <recommendedName>
        <fullName evidence="1">RNA-directed RNA polymerase</fullName>
        <ecNumber evidence="1">2.7.7.48</ecNumber>
    </recommendedName>
    <alternativeName>
        <fullName evidence="7">RNA replicase beta chain</fullName>
    </alternativeName>
</protein>
<dbReference type="InterPro" id="IPR007096">
    <property type="entry name" value="RNA-dir_Rpol_cat_phage"/>
</dbReference>
<keyword evidence="6" id="KW-0693">Viral RNA replication</keyword>
<evidence type="ECO:0000259" key="10">
    <source>
        <dbReference type="PROSITE" id="PS50522"/>
    </source>
</evidence>
<dbReference type="RefSeq" id="YP_010769303.1">
    <property type="nucleotide sequence ID" value="NC_073933.1"/>
</dbReference>
<keyword evidence="4" id="KW-0548">Nucleotidyltransferase</keyword>
<dbReference type="EMBL" id="BK013743">
    <property type="protein sequence ID" value="DAD51178.1"/>
    <property type="molecule type" value="Genomic_RNA"/>
</dbReference>
<keyword evidence="3" id="KW-0808">Transferase</keyword>
<dbReference type="SUPFAM" id="SSF56672">
    <property type="entry name" value="DNA/RNA polymerases"/>
    <property type="match status" value="1"/>
</dbReference>
<feature type="binding site" evidence="9">
    <location>
        <position position="379"/>
    </location>
    <ligand>
        <name>Mg(2+)</name>
        <dbReference type="ChEBI" id="CHEBI:18420"/>
        <label>2</label>
    </ligand>
</feature>
<evidence type="ECO:0000256" key="3">
    <source>
        <dbReference type="ARBA" id="ARBA00022679"/>
    </source>
</evidence>
<dbReference type="Proteomes" id="UP000678039">
    <property type="component" value="Segment"/>
</dbReference>
<dbReference type="GO" id="GO:0003968">
    <property type="term" value="F:RNA-directed RNA polymerase activity"/>
    <property type="evidence" value="ECO:0007669"/>
    <property type="project" value="UniProtKB-KW"/>
</dbReference>
<keyword evidence="9" id="KW-0460">Magnesium</keyword>
<proteinExistence type="predicted"/>
<feature type="domain" description="RdRp catalytic" evidence="10">
    <location>
        <begin position="280"/>
        <end position="411"/>
    </location>
</feature>
<dbReference type="EC" id="2.7.7.48" evidence="1"/>
<evidence type="ECO:0000256" key="5">
    <source>
        <dbReference type="ARBA" id="ARBA00022741"/>
    </source>
</evidence>
<evidence type="ECO:0000313" key="11">
    <source>
        <dbReference type="EMBL" id="DAD51178.1"/>
    </source>
</evidence>
<gene>
    <name evidence="11" type="primary">SRR7976325_12_3</name>
</gene>
<organism evidence="11 12">
    <name type="scientific">ssRNA phage SRR7976325_12</name>
    <dbReference type="NCBI Taxonomy" id="2786699"/>
    <lineage>
        <taxon>Viruses</taxon>
        <taxon>Riboviria</taxon>
        <taxon>Orthornavirae</taxon>
        <taxon>Lenarviricota</taxon>
        <taxon>Leviviricetes</taxon>
        <taxon>Norzivirales</taxon>
        <taxon>Fiersviridae</taxon>
        <taxon>Trotivirus</taxon>
        <taxon>Trotivirus asiovicinum</taxon>
        <taxon>Dehcevirus asiovicinum</taxon>
    </lineage>
</organism>
<reference evidence="11" key="1">
    <citation type="submission" date="2020-09" db="EMBL/GenBank/DDBJ databases">
        <title>Leviviricetes taxonomy.</title>
        <authorList>
            <person name="Stockdale S.R."/>
            <person name="Callanan J."/>
            <person name="Adriaenssens E.M."/>
            <person name="Kuhn J.H."/>
            <person name="Rumnieks J."/>
            <person name="Shkoporov A."/>
            <person name="Draper L.A."/>
            <person name="Ross P."/>
            <person name="Hill C."/>
        </authorList>
    </citation>
    <scope>NUCLEOTIDE SEQUENCE</scope>
</reference>
<dbReference type="GO" id="GO:0046872">
    <property type="term" value="F:metal ion binding"/>
    <property type="evidence" value="ECO:0007669"/>
    <property type="project" value="UniProtKB-KW"/>
</dbReference>
<feature type="binding site" evidence="9">
    <location>
        <position position="295"/>
    </location>
    <ligand>
        <name>Mg(2+)</name>
        <dbReference type="ChEBI" id="CHEBI:18420"/>
        <label>2</label>
    </ligand>
</feature>
<evidence type="ECO:0000256" key="7">
    <source>
        <dbReference type="ARBA" id="ARBA00030248"/>
    </source>
</evidence>
<dbReference type="InterPro" id="IPR005093">
    <property type="entry name" value="RNArep_beta"/>
</dbReference>
<keyword evidence="2 11" id="KW-0696">RNA-directed RNA polymerase</keyword>
<evidence type="ECO:0000256" key="6">
    <source>
        <dbReference type="ARBA" id="ARBA00022953"/>
    </source>
</evidence>
<dbReference type="GeneID" id="80398277"/>
<sequence>MRFTRWDQSLSTEETNSVIHDFALWHCEQADGRQAVEIADHILGHDYKSLVGYQLNLEELTAHQLIHLRQALAFYAKRADLEIGVDKQQVAHEKFLQAEELCAQSNDIFRKWSEGRYRFRPFTELVFYRAATKIQTMLGDVPRLSDLKLQFGPGATTQVTKRMASYRAKLGHMPACSKELFPSANYALRQLPHLAVEHFGAELRRRQALPAEYPSVWCTPLPLHIHEGKVVFVPKSAKELRAVMVEPVLNTMCQAGIGRFLAERLRTVGIDIRDQTLNQRLAREGSITGALATLDLSSASDTISRELVQHLLGPDWFSFLSRFRTGSALLQGRVVELEKFSSMGNGFTFPLETLIFWALAKATCESLGLGKVVVSVYGDDIIVPSGAYAALCDVLRDSGFVVNTAKSYATGPFRESCGKDYFSGIDVRPVYIKDRMSGQDAFRLHNHYVRMFWSESANSLLSYLDPTIQLWGPDGYGDGHLISDEWPRRRKPKHLASGFGGSCFDTFTFKSVKSFRGSRGDRILPCYTVYSNHEFEADPEVRSNWIDRKSRAHKARGLSMPVAEIPISAYGYDKGELFHTLPGVEECKRISIYTFN</sequence>
<evidence type="ECO:0000256" key="2">
    <source>
        <dbReference type="ARBA" id="ARBA00022484"/>
    </source>
</evidence>
<keyword evidence="12" id="KW-1185">Reference proteome</keyword>
<dbReference type="Pfam" id="PF03431">
    <property type="entry name" value="RNA_replicase_B"/>
    <property type="match status" value="1"/>
</dbReference>
<feature type="binding site" evidence="9">
    <location>
        <position position="380"/>
    </location>
    <ligand>
        <name>Mg(2+)</name>
        <dbReference type="ChEBI" id="CHEBI:18420"/>
        <label>2</label>
    </ligand>
</feature>
<keyword evidence="5" id="KW-0547">Nucleotide-binding</keyword>
<evidence type="ECO:0000313" key="12">
    <source>
        <dbReference type="Proteomes" id="UP000678039"/>
    </source>
</evidence>
<keyword evidence="9" id="KW-0479">Metal-binding</keyword>
<dbReference type="GO" id="GO:0039694">
    <property type="term" value="P:viral RNA genome replication"/>
    <property type="evidence" value="ECO:0007669"/>
    <property type="project" value="InterPro"/>
</dbReference>
<dbReference type="PROSITE" id="PS50522">
    <property type="entry name" value="RDRP_PHAGE"/>
    <property type="match status" value="1"/>
</dbReference>
<evidence type="ECO:0000256" key="1">
    <source>
        <dbReference type="ARBA" id="ARBA00012494"/>
    </source>
</evidence>
<evidence type="ECO:0000256" key="8">
    <source>
        <dbReference type="ARBA" id="ARBA00048744"/>
    </source>
</evidence>
<dbReference type="InterPro" id="IPR043502">
    <property type="entry name" value="DNA/RNA_pol_sf"/>
</dbReference>